<dbReference type="CDD" id="cd00167">
    <property type="entry name" value="SANT"/>
    <property type="match status" value="4"/>
</dbReference>
<dbReference type="PROSITE" id="PS51294">
    <property type="entry name" value="HTH_MYB"/>
    <property type="match status" value="2"/>
</dbReference>
<dbReference type="InterPro" id="IPR017884">
    <property type="entry name" value="SANT_dom"/>
</dbReference>
<dbReference type="SMART" id="SM00717">
    <property type="entry name" value="SANT"/>
    <property type="match status" value="4"/>
</dbReference>
<protein>
    <submittedName>
        <fullName evidence="5">9572_t:CDS:1</fullName>
    </submittedName>
</protein>
<evidence type="ECO:0000313" key="6">
    <source>
        <dbReference type="Proteomes" id="UP000789739"/>
    </source>
</evidence>
<dbReference type="EMBL" id="CAJVPI010000859">
    <property type="protein sequence ID" value="CAG8577920.1"/>
    <property type="molecule type" value="Genomic_DNA"/>
</dbReference>
<dbReference type="Gene3D" id="1.10.10.60">
    <property type="entry name" value="Homeodomain-like"/>
    <property type="match status" value="4"/>
</dbReference>
<keyword evidence="6" id="KW-1185">Reference proteome</keyword>
<dbReference type="InterPro" id="IPR001005">
    <property type="entry name" value="SANT/Myb"/>
</dbReference>
<organism evidence="5 6">
    <name type="scientific">Paraglomus brasilianum</name>
    <dbReference type="NCBI Taxonomy" id="144538"/>
    <lineage>
        <taxon>Eukaryota</taxon>
        <taxon>Fungi</taxon>
        <taxon>Fungi incertae sedis</taxon>
        <taxon>Mucoromycota</taxon>
        <taxon>Glomeromycotina</taxon>
        <taxon>Glomeromycetes</taxon>
        <taxon>Paraglomerales</taxon>
        <taxon>Paraglomeraceae</taxon>
        <taxon>Paraglomus</taxon>
    </lineage>
</organism>
<name>A0A9N9BUR8_9GLOM</name>
<feature type="domain" description="Myb-like" evidence="2">
    <location>
        <begin position="107"/>
        <end position="159"/>
    </location>
</feature>
<dbReference type="PANTHER" id="PTHR45614:SF51">
    <property type="entry name" value="MYB-LIKE DNA-BINDING PROTEIN BAS1"/>
    <property type="match status" value="1"/>
</dbReference>
<reference evidence="5" key="1">
    <citation type="submission" date="2021-06" db="EMBL/GenBank/DDBJ databases">
        <authorList>
            <person name="Kallberg Y."/>
            <person name="Tangrot J."/>
            <person name="Rosling A."/>
        </authorList>
    </citation>
    <scope>NUCLEOTIDE SEQUENCE</scope>
    <source>
        <strain evidence="5">BR232B</strain>
    </source>
</reference>
<dbReference type="GO" id="GO:0005634">
    <property type="term" value="C:nucleus"/>
    <property type="evidence" value="ECO:0007669"/>
    <property type="project" value="TreeGrafter"/>
</dbReference>
<dbReference type="PROSITE" id="PS51293">
    <property type="entry name" value="SANT"/>
    <property type="match status" value="1"/>
</dbReference>
<dbReference type="OrthoDB" id="2143914at2759"/>
<feature type="compositionally biased region" description="Polar residues" evidence="1">
    <location>
        <begin position="54"/>
        <end position="73"/>
    </location>
</feature>
<evidence type="ECO:0000259" key="3">
    <source>
        <dbReference type="PROSITE" id="PS51293"/>
    </source>
</evidence>
<dbReference type="InterPro" id="IPR050560">
    <property type="entry name" value="MYB_TF"/>
</dbReference>
<dbReference type="Proteomes" id="UP000789739">
    <property type="component" value="Unassembled WGS sequence"/>
</dbReference>
<dbReference type="GO" id="GO:0000978">
    <property type="term" value="F:RNA polymerase II cis-regulatory region sequence-specific DNA binding"/>
    <property type="evidence" value="ECO:0007669"/>
    <property type="project" value="TreeGrafter"/>
</dbReference>
<feature type="domain" description="HTH myb-type" evidence="4">
    <location>
        <begin position="114"/>
        <end position="151"/>
    </location>
</feature>
<evidence type="ECO:0000259" key="4">
    <source>
        <dbReference type="PROSITE" id="PS51294"/>
    </source>
</evidence>
<sequence>MLRNIVRTGYRCSFKSQYNILSRCNSKDASYYIIRRIGSAATSNDPFGHDWTAAPQQQTTKTDPFADSSSSAGFPQHEGGEVNRNDSFVAETRNIESERTISDYAPRTSRFPPKWTPEEQEKLAQAVSDYGRDWKRISQNAFSGLRSPLACETRYMTLTWSPEMSSRLFAVVEEHGTKWNRVSKDHFPEWSDRALQIWYEKFKGRSGAEEASGSYQRRNTDEFESRYRRLWTEEEIETLRSAVKEYGTDFEGISRDVFKSSRSPLAIQIKYEQKIGLNQDKHGGSERKKRYPNEVPIFIQQDYVKLLDENGNLLVDQSELHSKLGSELTRSWSHIARMMGPHVNKLQLSFDTPPLPTVLPSQIVQWSKAENETLFTLAKETNNDWNKVAESLPGKSMDEIKNRYAGPDWSAEEIDLLHEAMKEHDTDWTKISKKVTGKSPGQCWSYWRRSTGADLEHETNKEKSSEIATASSQNVRLNIQMSGNISLEYVFSRTNETNPFTSDNTSQSL</sequence>
<dbReference type="SUPFAM" id="SSF46689">
    <property type="entry name" value="Homeodomain-like"/>
    <property type="match status" value="3"/>
</dbReference>
<proteinExistence type="predicted"/>
<dbReference type="InterPro" id="IPR017930">
    <property type="entry name" value="Myb_dom"/>
</dbReference>
<dbReference type="AlphaFoldDB" id="A0A9N9BUR8"/>
<dbReference type="PROSITE" id="PS50090">
    <property type="entry name" value="MYB_LIKE"/>
    <property type="match status" value="3"/>
</dbReference>
<feature type="domain" description="Myb-like" evidence="2">
    <location>
        <begin position="366"/>
        <end position="404"/>
    </location>
</feature>
<feature type="region of interest" description="Disordered" evidence="1">
    <location>
        <begin position="44"/>
        <end position="85"/>
    </location>
</feature>
<gene>
    <name evidence="5" type="ORF">PBRASI_LOCUS6460</name>
</gene>
<dbReference type="Pfam" id="PF00249">
    <property type="entry name" value="Myb_DNA-binding"/>
    <property type="match status" value="4"/>
</dbReference>
<comment type="caution">
    <text evidence="5">The sequence shown here is derived from an EMBL/GenBank/DDBJ whole genome shotgun (WGS) entry which is preliminary data.</text>
</comment>
<accession>A0A9N9BUR8</accession>
<feature type="domain" description="Myb-like" evidence="2">
    <location>
        <begin position="409"/>
        <end position="451"/>
    </location>
</feature>
<dbReference type="GO" id="GO:0000981">
    <property type="term" value="F:DNA-binding transcription factor activity, RNA polymerase II-specific"/>
    <property type="evidence" value="ECO:0007669"/>
    <property type="project" value="TreeGrafter"/>
</dbReference>
<feature type="domain" description="SANT" evidence="3">
    <location>
        <begin position="110"/>
        <end position="163"/>
    </location>
</feature>
<dbReference type="InterPro" id="IPR009057">
    <property type="entry name" value="Homeodomain-like_sf"/>
</dbReference>
<evidence type="ECO:0000313" key="5">
    <source>
        <dbReference type="EMBL" id="CAG8577920.1"/>
    </source>
</evidence>
<dbReference type="PANTHER" id="PTHR45614">
    <property type="entry name" value="MYB PROTEIN-RELATED"/>
    <property type="match status" value="1"/>
</dbReference>
<evidence type="ECO:0000259" key="2">
    <source>
        <dbReference type="PROSITE" id="PS50090"/>
    </source>
</evidence>
<evidence type="ECO:0000256" key="1">
    <source>
        <dbReference type="SAM" id="MobiDB-lite"/>
    </source>
</evidence>
<feature type="domain" description="HTH myb-type" evidence="4">
    <location>
        <begin position="409"/>
        <end position="455"/>
    </location>
</feature>